<dbReference type="AlphaFoldDB" id="A0AAF0C6E5"/>
<feature type="signal peptide" evidence="1">
    <location>
        <begin position="1"/>
        <end position="21"/>
    </location>
</feature>
<gene>
    <name evidence="2" type="ORF">SG35_029450</name>
</gene>
<protein>
    <recommendedName>
        <fullName evidence="4">DUF4350 domain-containing protein</fullName>
    </recommendedName>
</protein>
<evidence type="ECO:0008006" key="4">
    <source>
        <dbReference type="Google" id="ProtNLM"/>
    </source>
</evidence>
<dbReference type="Proteomes" id="UP000032568">
    <property type="component" value="Chromosome pTact"/>
</dbReference>
<dbReference type="InterPro" id="IPR029062">
    <property type="entry name" value="Class_I_gatase-like"/>
</dbReference>
<evidence type="ECO:0000313" key="3">
    <source>
        <dbReference type="Proteomes" id="UP000032568"/>
    </source>
</evidence>
<name>A0AAF0C6E5_9GAMM</name>
<dbReference type="RefSeq" id="WP_044833074.1">
    <property type="nucleotide sequence ID" value="NZ_CP059736.1"/>
</dbReference>
<dbReference type="KEGG" id="tact:SG35_029450"/>
<dbReference type="EMBL" id="CP059736">
    <property type="protein sequence ID" value="WDE02533.1"/>
    <property type="molecule type" value="Genomic_DNA"/>
</dbReference>
<organism evidence="2 3">
    <name type="scientific">Thalassomonas actiniarum</name>
    <dbReference type="NCBI Taxonomy" id="485447"/>
    <lineage>
        <taxon>Bacteria</taxon>
        <taxon>Pseudomonadati</taxon>
        <taxon>Pseudomonadota</taxon>
        <taxon>Gammaproteobacteria</taxon>
        <taxon>Alteromonadales</taxon>
        <taxon>Colwelliaceae</taxon>
        <taxon>Thalassomonas</taxon>
    </lineage>
</organism>
<keyword evidence="3" id="KW-1185">Reference proteome</keyword>
<feature type="chain" id="PRO_5042259404" description="DUF4350 domain-containing protein" evidence="1">
    <location>
        <begin position="22"/>
        <end position="331"/>
    </location>
</feature>
<evidence type="ECO:0000256" key="1">
    <source>
        <dbReference type="SAM" id="SignalP"/>
    </source>
</evidence>
<dbReference type="SUPFAM" id="SSF52317">
    <property type="entry name" value="Class I glutamine amidotransferase-like"/>
    <property type="match status" value="1"/>
</dbReference>
<proteinExistence type="predicted"/>
<sequence>MINKILASLLLATVITTPACAVTQKKALPPTVGVGDYVVKVENPTYPQGKGPRVSIDQAHHNYQTMADRFQGFAELVKADGFVPSPGTAKFSRESLAKTDILVICNALNKANVDKWALPVLSAFSNEEIQAVKDWVDDGGSLLLISDHMPFPSAVTDMGLAFGVEVQSNFAFYPDFVPNTGNMNLMRFFRYPPVQEGIVQGGTLFGNRITEGNKPSEAVPFVITFTGHAFRMKPAVPFTPVMQLGKGTNILWPSVAEEMGPTTPSSGGDGLYQGVVLTSGKGRVGIFGEASMWSVGYANWENNYPMGFNNPQAKHNQQFILNVMHWLAGGA</sequence>
<reference evidence="2 3" key="2">
    <citation type="journal article" date="2022" name="Mar. Drugs">
        <title>Bioassay-Guided Fractionation Leads to the Detection of Cholic Acid Generated by the Rare Thalassomonas sp.</title>
        <authorList>
            <person name="Pheiffer F."/>
            <person name="Schneider Y.K."/>
            <person name="Hansen E.H."/>
            <person name="Andersen J.H."/>
            <person name="Isaksson J."/>
            <person name="Busche T."/>
            <person name="R C."/>
            <person name="Kalinowski J."/>
            <person name="Zyl L.V."/>
            <person name="Trindade M."/>
        </authorList>
    </citation>
    <scope>NUCLEOTIDE SEQUENCE [LARGE SCALE GENOMIC DNA]</scope>
    <source>
        <strain evidence="2 3">A5K-106</strain>
    </source>
</reference>
<keyword evidence="1" id="KW-0732">Signal</keyword>
<reference evidence="2 3" key="1">
    <citation type="journal article" date="2015" name="Genome Announc.">
        <title>Draft Genome Sequences of Marine Isolates of Thalassomonas viridans and Thalassomonas actiniarum.</title>
        <authorList>
            <person name="Olonade I."/>
            <person name="van Zyl L.J."/>
            <person name="Trindade M."/>
        </authorList>
    </citation>
    <scope>NUCLEOTIDE SEQUENCE [LARGE SCALE GENOMIC DNA]</scope>
    <source>
        <strain evidence="2 3">A5K-106</strain>
    </source>
</reference>
<evidence type="ECO:0000313" key="2">
    <source>
        <dbReference type="EMBL" id="WDE02533.1"/>
    </source>
</evidence>
<accession>A0AAF0C6E5</accession>